<sequence length="142" mass="15984">VPDCKVEKGVLHNEVYPQLRRRCRDKGFELHIVDLHWSLQEKTPEPAELCLHELRRQAERCYVVPVVLLNGTLGAAMLPKTIESVDFETAASASNSPLLKWYRRDSHAQPPCYRLLPAAYHIPAFKVTVSRGVAPSGVVSRS</sequence>
<protein>
    <submittedName>
        <fullName evidence="1">Uncharacterized protein</fullName>
    </submittedName>
</protein>
<feature type="non-terminal residue" evidence="1">
    <location>
        <position position="1"/>
    </location>
</feature>
<reference evidence="1 2" key="1">
    <citation type="submission" date="2024-07" db="EMBL/GenBank/DDBJ databases">
        <title>Chromosome-level genome assembly of the water stick insect Ranatra chinensis (Heteroptera: Nepidae).</title>
        <authorList>
            <person name="Liu X."/>
        </authorList>
    </citation>
    <scope>NUCLEOTIDE SEQUENCE [LARGE SCALE GENOMIC DNA]</scope>
    <source>
        <strain evidence="1">Cailab_2021Rc</strain>
        <tissue evidence="1">Muscle</tissue>
    </source>
</reference>
<evidence type="ECO:0000313" key="1">
    <source>
        <dbReference type="EMBL" id="KAL1115441.1"/>
    </source>
</evidence>
<dbReference type="EMBL" id="JBFDAA010000020">
    <property type="protein sequence ID" value="KAL1115441.1"/>
    <property type="molecule type" value="Genomic_DNA"/>
</dbReference>
<name>A0ABD0XVZ7_9HEMI</name>
<dbReference type="AlphaFoldDB" id="A0ABD0XVZ7"/>
<organism evidence="1 2">
    <name type="scientific">Ranatra chinensis</name>
    <dbReference type="NCBI Taxonomy" id="642074"/>
    <lineage>
        <taxon>Eukaryota</taxon>
        <taxon>Metazoa</taxon>
        <taxon>Ecdysozoa</taxon>
        <taxon>Arthropoda</taxon>
        <taxon>Hexapoda</taxon>
        <taxon>Insecta</taxon>
        <taxon>Pterygota</taxon>
        <taxon>Neoptera</taxon>
        <taxon>Paraneoptera</taxon>
        <taxon>Hemiptera</taxon>
        <taxon>Heteroptera</taxon>
        <taxon>Panheteroptera</taxon>
        <taxon>Nepomorpha</taxon>
        <taxon>Nepidae</taxon>
        <taxon>Ranatrinae</taxon>
        <taxon>Ranatra</taxon>
    </lineage>
</organism>
<dbReference type="Proteomes" id="UP001558652">
    <property type="component" value="Unassembled WGS sequence"/>
</dbReference>
<keyword evidence="2" id="KW-1185">Reference proteome</keyword>
<comment type="caution">
    <text evidence="1">The sequence shown here is derived from an EMBL/GenBank/DDBJ whole genome shotgun (WGS) entry which is preliminary data.</text>
</comment>
<dbReference type="PANTHER" id="PTHR19871:SF37">
    <property type="entry name" value="GH25853P"/>
    <property type="match status" value="1"/>
</dbReference>
<proteinExistence type="predicted"/>
<dbReference type="PANTHER" id="PTHR19871">
    <property type="entry name" value="BETA TRANSDUCIN-RELATED PROTEIN"/>
    <property type="match status" value="1"/>
</dbReference>
<evidence type="ECO:0000313" key="2">
    <source>
        <dbReference type="Proteomes" id="UP001558652"/>
    </source>
</evidence>
<dbReference type="InterPro" id="IPR052752">
    <property type="entry name" value="NACHT-WD_repeat"/>
</dbReference>
<accession>A0ABD0XVZ7</accession>
<gene>
    <name evidence="1" type="ORF">AAG570_007471</name>
</gene>